<keyword evidence="3" id="KW-1185">Reference proteome</keyword>
<evidence type="ECO:0000313" key="2">
    <source>
        <dbReference type="EMBL" id="UYV69028.1"/>
    </source>
</evidence>
<dbReference type="CDD" id="cd01647">
    <property type="entry name" value="RT_LTR"/>
    <property type="match status" value="1"/>
</dbReference>
<evidence type="ECO:0000313" key="3">
    <source>
        <dbReference type="Proteomes" id="UP001235939"/>
    </source>
</evidence>
<sequence>MSFGLCNAAQTFQRLINEEFQGLDFAYAYIDDVLIASDSENQHVSHLQQLFGRLQDYGLTINETKCTFGQPSVKFLGFIITNAGISPDPQRRARTGTKIHYTQGAVDGIGNRERQPDYACARDVIRDSGHSRVPSIERSSKDHRRIQLHAQGKAPHLLIAGGVPSKFGYRTAYENLEMIP</sequence>
<dbReference type="Pfam" id="PF00078">
    <property type="entry name" value="RVT_1"/>
    <property type="match status" value="1"/>
</dbReference>
<dbReference type="PANTHER" id="PTHR37984:SF5">
    <property type="entry name" value="PROTEIN NYNRIN-LIKE"/>
    <property type="match status" value="1"/>
</dbReference>
<dbReference type="InterPro" id="IPR043502">
    <property type="entry name" value="DNA/RNA_pol_sf"/>
</dbReference>
<dbReference type="InterPro" id="IPR043128">
    <property type="entry name" value="Rev_trsase/Diguanyl_cyclase"/>
</dbReference>
<protein>
    <recommendedName>
        <fullName evidence="1">Reverse transcriptase domain-containing protein</fullName>
    </recommendedName>
</protein>
<dbReference type="InterPro" id="IPR000477">
    <property type="entry name" value="RT_dom"/>
</dbReference>
<feature type="domain" description="Reverse transcriptase" evidence="1">
    <location>
        <begin position="1"/>
        <end position="80"/>
    </location>
</feature>
<organism evidence="2 3">
    <name type="scientific">Cordylochernes scorpioides</name>
    <dbReference type="NCBI Taxonomy" id="51811"/>
    <lineage>
        <taxon>Eukaryota</taxon>
        <taxon>Metazoa</taxon>
        <taxon>Ecdysozoa</taxon>
        <taxon>Arthropoda</taxon>
        <taxon>Chelicerata</taxon>
        <taxon>Arachnida</taxon>
        <taxon>Pseudoscorpiones</taxon>
        <taxon>Cheliferoidea</taxon>
        <taxon>Chernetidae</taxon>
        <taxon>Cordylochernes</taxon>
    </lineage>
</organism>
<name>A0ABY6KMQ6_9ARAC</name>
<dbReference type="PROSITE" id="PS50878">
    <property type="entry name" value="RT_POL"/>
    <property type="match status" value="1"/>
</dbReference>
<dbReference type="Proteomes" id="UP001235939">
    <property type="component" value="Chromosome 06"/>
</dbReference>
<dbReference type="EMBL" id="CP092868">
    <property type="protein sequence ID" value="UYV69028.1"/>
    <property type="molecule type" value="Genomic_DNA"/>
</dbReference>
<dbReference type="SUPFAM" id="SSF56672">
    <property type="entry name" value="DNA/RNA polymerases"/>
    <property type="match status" value="1"/>
</dbReference>
<evidence type="ECO:0000259" key="1">
    <source>
        <dbReference type="PROSITE" id="PS50878"/>
    </source>
</evidence>
<reference evidence="2 3" key="1">
    <citation type="submission" date="2022-01" db="EMBL/GenBank/DDBJ databases">
        <title>A chromosomal length assembly of Cordylochernes scorpioides.</title>
        <authorList>
            <person name="Zeh D."/>
            <person name="Zeh J."/>
        </authorList>
    </citation>
    <scope>NUCLEOTIDE SEQUENCE [LARGE SCALE GENOMIC DNA]</scope>
    <source>
        <strain evidence="2">IN4F17</strain>
        <tissue evidence="2">Whole Body</tissue>
    </source>
</reference>
<proteinExistence type="predicted"/>
<dbReference type="Gene3D" id="3.30.70.270">
    <property type="match status" value="1"/>
</dbReference>
<dbReference type="PANTHER" id="PTHR37984">
    <property type="entry name" value="PROTEIN CBG26694"/>
    <property type="match status" value="1"/>
</dbReference>
<dbReference type="InterPro" id="IPR050951">
    <property type="entry name" value="Retrovirus_Pol_polyprotein"/>
</dbReference>
<gene>
    <name evidence="2" type="ORF">LAZ67_6002107</name>
</gene>
<accession>A0ABY6KMQ6</accession>